<proteinExistence type="predicted"/>
<dbReference type="Proteomes" id="UP000324758">
    <property type="component" value="Unassembled WGS sequence"/>
</dbReference>
<sequence length="141" mass="14622">MPIELTDIARLAHILERSGVDTIEIEQPGQSLKLVVDTGPRMAASPTLAAPAPDHSVIAKADVAGHFLAAHPWRDKPFVAPGQRIETGAIVGLVKIGLLYAPIVAPAAGTVDAVIAEPGATVGYGTPIMRIRPLSEGSPIN</sequence>
<gene>
    <name evidence="2" type="ORF">FXB40_17075</name>
</gene>
<feature type="domain" description="Lipoyl-binding" evidence="1">
    <location>
        <begin position="76"/>
        <end position="131"/>
    </location>
</feature>
<dbReference type="Pfam" id="PF00364">
    <property type="entry name" value="Biotin_lipoyl"/>
    <property type="match status" value="1"/>
</dbReference>
<organism evidence="2 3">
    <name type="scientific">Bradyrhizobium rifense</name>
    <dbReference type="NCBI Taxonomy" id="515499"/>
    <lineage>
        <taxon>Bacteria</taxon>
        <taxon>Pseudomonadati</taxon>
        <taxon>Pseudomonadota</taxon>
        <taxon>Alphaproteobacteria</taxon>
        <taxon>Hyphomicrobiales</taxon>
        <taxon>Nitrobacteraceae</taxon>
        <taxon>Bradyrhizobium</taxon>
    </lineage>
</organism>
<comment type="caution">
    <text evidence="2">The sequence shown here is derived from an EMBL/GenBank/DDBJ whole genome shotgun (WGS) entry which is preliminary data.</text>
</comment>
<reference evidence="2 3" key="1">
    <citation type="submission" date="2019-08" db="EMBL/GenBank/DDBJ databases">
        <title>Bradyrhizobium hipponensis sp. nov., a rhizobium isolated from a Lupinus angustifolius root nodule in Tunisia.</title>
        <authorList>
            <person name="Off K."/>
            <person name="Rejili M."/>
            <person name="Mars M."/>
            <person name="Brachmann A."/>
            <person name="Marin M."/>
        </authorList>
    </citation>
    <scope>NUCLEOTIDE SEQUENCE [LARGE SCALE GENOMIC DNA]</scope>
    <source>
        <strain evidence="2 3">CTAW71</strain>
    </source>
</reference>
<dbReference type="EMBL" id="VSSS01000026">
    <property type="protein sequence ID" value="TYL94811.1"/>
    <property type="molecule type" value="Genomic_DNA"/>
</dbReference>
<dbReference type="SUPFAM" id="SSF51230">
    <property type="entry name" value="Single hybrid motif"/>
    <property type="match status" value="1"/>
</dbReference>
<keyword evidence="3" id="KW-1185">Reference proteome</keyword>
<name>A0A5D3KEI6_9BRAD</name>
<dbReference type="OrthoDB" id="8226840at2"/>
<dbReference type="CDD" id="cd06850">
    <property type="entry name" value="biotinyl_domain"/>
    <property type="match status" value="1"/>
</dbReference>
<dbReference type="RefSeq" id="WP_148773347.1">
    <property type="nucleotide sequence ID" value="NZ_VSSS01000026.1"/>
</dbReference>
<dbReference type="AlphaFoldDB" id="A0A5D3KEI6"/>
<dbReference type="Gene3D" id="2.40.50.100">
    <property type="match status" value="1"/>
</dbReference>
<evidence type="ECO:0000259" key="1">
    <source>
        <dbReference type="Pfam" id="PF00364"/>
    </source>
</evidence>
<evidence type="ECO:0000313" key="3">
    <source>
        <dbReference type="Proteomes" id="UP000324758"/>
    </source>
</evidence>
<protein>
    <recommendedName>
        <fullName evidence="1">Lipoyl-binding domain-containing protein</fullName>
    </recommendedName>
</protein>
<dbReference type="InterPro" id="IPR011053">
    <property type="entry name" value="Single_hybrid_motif"/>
</dbReference>
<evidence type="ECO:0000313" key="2">
    <source>
        <dbReference type="EMBL" id="TYL94811.1"/>
    </source>
</evidence>
<dbReference type="InterPro" id="IPR000089">
    <property type="entry name" value="Biotin_lipoyl"/>
</dbReference>
<accession>A0A5D3KEI6</accession>